<name>A0A9Q0EZT8_9ROSI</name>
<dbReference type="AlphaFoldDB" id="A0A9Q0EZT8"/>
<dbReference type="Proteomes" id="UP001141552">
    <property type="component" value="Unassembled WGS sequence"/>
</dbReference>
<dbReference type="OrthoDB" id="1898295at2759"/>
<feature type="domain" description="DUF7950" evidence="1">
    <location>
        <begin position="179"/>
        <end position="320"/>
    </location>
</feature>
<dbReference type="Pfam" id="PF25821">
    <property type="entry name" value="DUF7950"/>
    <property type="match status" value="1"/>
</dbReference>
<reference evidence="2" key="1">
    <citation type="submission" date="2022-02" db="EMBL/GenBank/DDBJ databases">
        <authorList>
            <person name="Henning P.M."/>
            <person name="McCubbin A.G."/>
            <person name="Shore J.S."/>
        </authorList>
    </citation>
    <scope>NUCLEOTIDE SEQUENCE</scope>
    <source>
        <strain evidence="2">F60SS</strain>
        <tissue evidence="2">Leaves</tissue>
    </source>
</reference>
<dbReference type="PANTHER" id="PTHR33595">
    <property type="entry name" value="VON WILLEBRAND FACTOR A DOMAIN PROTEIN"/>
    <property type="match status" value="1"/>
</dbReference>
<dbReference type="InterPro" id="IPR057710">
    <property type="entry name" value="DUF7950"/>
</dbReference>
<protein>
    <recommendedName>
        <fullName evidence="1">DUF7950 domain-containing protein</fullName>
    </recommendedName>
</protein>
<dbReference type="PANTHER" id="PTHR33595:SF4">
    <property type="entry name" value="EMB|CAB62340.1"/>
    <property type="match status" value="1"/>
</dbReference>
<evidence type="ECO:0000259" key="1">
    <source>
        <dbReference type="Pfam" id="PF25821"/>
    </source>
</evidence>
<dbReference type="EMBL" id="JAKUCV010007649">
    <property type="protein sequence ID" value="KAJ4822535.1"/>
    <property type="molecule type" value="Genomic_DNA"/>
</dbReference>
<reference evidence="2" key="2">
    <citation type="journal article" date="2023" name="Plants (Basel)">
        <title>Annotation of the Turnera subulata (Passifloraceae) Draft Genome Reveals the S-Locus Evolved after the Divergence of Turneroideae from Passifloroideae in a Stepwise Manner.</title>
        <authorList>
            <person name="Henning P.M."/>
            <person name="Roalson E.H."/>
            <person name="Mir W."/>
            <person name="McCubbin A.G."/>
            <person name="Shore J.S."/>
        </authorList>
    </citation>
    <scope>NUCLEOTIDE SEQUENCE</scope>
    <source>
        <strain evidence="2">F60SS</strain>
    </source>
</reference>
<comment type="caution">
    <text evidence="2">The sequence shown here is derived from an EMBL/GenBank/DDBJ whole genome shotgun (WGS) entry which is preliminary data.</text>
</comment>
<proteinExistence type="predicted"/>
<evidence type="ECO:0000313" key="3">
    <source>
        <dbReference type="Proteomes" id="UP001141552"/>
    </source>
</evidence>
<evidence type="ECO:0000313" key="2">
    <source>
        <dbReference type="EMBL" id="KAJ4822535.1"/>
    </source>
</evidence>
<keyword evidence="3" id="KW-1185">Reference proteome</keyword>
<gene>
    <name evidence="2" type="ORF">Tsubulata_043418</name>
</gene>
<sequence>MDVGGKGWRVKAFSSGSVSNDATIISRVMLRFRPIAPKPVTGDSSGGERGLGIKNGLVGKGRIKRKYVRVKKNNGLFKRTKKTTSSDQVQKVSNEDGLKKEFLTLQLLPEKNDLAKEGSRSWSGSATVVDYPRVVKIDNNLTQEGTKDKTAPHNANNRLVEGVCGSDLAGVAAEKRMLGTWVTVETVTDTCMDATVGGLGCTDVERMKNLEGDTCPGFTSDGLNRVQWVNQAYKKLVMVGQKEEGGLLSSTENIGVGVGLVIREELLPYFYSSSAFTCWVKLQYAWQKDKCSQTMMVPCDVWRMDCGGFAWRLDVKAALSLGL</sequence>
<organism evidence="2 3">
    <name type="scientific">Turnera subulata</name>
    <dbReference type="NCBI Taxonomy" id="218843"/>
    <lineage>
        <taxon>Eukaryota</taxon>
        <taxon>Viridiplantae</taxon>
        <taxon>Streptophyta</taxon>
        <taxon>Embryophyta</taxon>
        <taxon>Tracheophyta</taxon>
        <taxon>Spermatophyta</taxon>
        <taxon>Magnoliopsida</taxon>
        <taxon>eudicotyledons</taxon>
        <taxon>Gunneridae</taxon>
        <taxon>Pentapetalae</taxon>
        <taxon>rosids</taxon>
        <taxon>fabids</taxon>
        <taxon>Malpighiales</taxon>
        <taxon>Passifloraceae</taxon>
        <taxon>Turnera</taxon>
    </lineage>
</organism>
<accession>A0A9Q0EZT8</accession>